<gene>
    <name evidence="1" type="ORF">LCGC14_1249640</name>
</gene>
<dbReference type="AlphaFoldDB" id="A0A0F9NKR4"/>
<organism evidence="1">
    <name type="scientific">marine sediment metagenome</name>
    <dbReference type="NCBI Taxonomy" id="412755"/>
    <lineage>
        <taxon>unclassified sequences</taxon>
        <taxon>metagenomes</taxon>
        <taxon>ecological metagenomes</taxon>
    </lineage>
</organism>
<sequence>MLKIENQKHFDSVKSFAESTGRMKQLQEKLDYLDTYADHENKGLTQCVLGYDFAPYSFSFLMMKKDAAGEYQYWFNGGLIYFSSGDSGVGLPQLSVRIGDTSKSGWDVHT</sequence>
<evidence type="ECO:0000313" key="1">
    <source>
        <dbReference type="EMBL" id="KKM89345.1"/>
    </source>
</evidence>
<dbReference type="EMBL" id="LAZR01006830">
    <property type="protein sequence ID" value="KKM89345.1"/>
    <property type="molecule type" value="Genomic_DNA"/>
</dbReference>
<accession>A0A0F9NKR4</accession>
<comment type="caution">
    <text evidence="1">The sequence shown here is derived from an EMBL/GenBank/DDBJ whole genome shotgun (WGS) entry which is preliminary data.</text>
</comment>
<proteinExistence type="predicted"/>
<name>A0A0F9NKR4_9ZZZZ</name>
<reference evidence="1" key="1">
    <citation type="journal article" date="2015" name="Nature">
        <title>Complex archaea that bridge the gap between prokaryotes and eukaryotes.</title>
        <authorList>
            <person name="Spang A."/>
            <person name="Saw J.H."/>
            <person name="Jorgensen S.L."/>
            <person name="Zaremba-Niedzwiedzka K."/>
            <person name="Martijn J."/>
            <person name="Lind A.E."/>
            <person name="van Eijk R."/>
            <person name="Schleper C."/>
            <person name="Guy L."/>
            <person name="Ettema T.J."/>
        </authorList>
    </citation>
    <scope>NUCLEOTIDE SEQUENCE</scope>
</reference>
<protein>
    <submittedName>
        <fullName evidence="1">Uncharacterized protein</fullName>
    </submittedName>
</protein>